<reference evidence="4" key="1">
    <citation type="submission" date="2017-02" db="EMBL/GenBank/DDBJ databases">
        <title>Delineation of Paenibacillus larvae strains originating from foulbrood outbreaks.</title>
        <authorList>
            <person name="Beims H."/>
            <person name="Bunk B."/>
            <person name="Sproeer C."/>
            <person name="Mohr K.I."/>
            <person name="Pradella S."/>
            <person name="Guenther G."/>
            <person name="Rohde M."/>
            <person name="von der Ohe W."/>
            <person name="Steinert M."/>
        </authorList>
    </citation>
    <scope>NUCLEOTIDE SEQUENCE [LARGE SCALE GENOMIC DNA]</scope>
    <source>
        <strain evidence="4">Eric_III</strain>
    </source>
</reference>
<protein>
    <recommendedName>
        <fullName evidence="1">Peptidase C39-like domain-containing protein</fullName>
    </recommendedName>
</protein>
<dbReference type="InterPro" id="IPR016997">
    <property type="entry name" value="UCP032442"/>
</dbReference>
<organism evidence="2 4">
    <name type="scientific">Paenibacillus larvae subsp. larvae</name>
    <dbReference type="NCBI Taxonomy" id="147375"/>
    <lineage>
        <taxon>Bacteria</taxon>
        <taxon>Bacillati</taxon>
        <taxon>Bacillota</taxon>
        <taxon>Bacilli</taxon>
        <taxon>Bacillales</taxon>
        <taxon>Paenibacillaceae</taxon>
        <taxon>Paenibacillus</taxon>
    </lineage>
</organism>
<evidence type="ECO:0000259" key="1">
    <source>
        <dbReference type="Pfam" id="PF13529"/>
    </source>
</evidence>
<evidence type="ECO:0000313" key="2">
    <source>
        <dbReference type="EMBL" id="AVF27035.1"/>
    </source>
</evidence>
<sequence>MRIILRGIRVFFAYLLILILLGVTGFLSTELYQYVSENVWGETKEVLAKENDSVPSNDAESKANQETQIPASARIEAPFVSQYPELPSGCEVTALAMLLQFKGIDADKMQLYNEVKKDSTPIVWSPDKKTILYWGNPNLGYVGDATGKSKGFAIYHEGLFPLLQHYIPTGIDMTGQDFSELERQIASGIPVLAWTTISYEIQEEDWVTWDTPIGPIKTTFKEHAVLLVGYDEKSVYMNDPRKGNTPVQVDKTTFVSTWEKMGKQALSYLP</sequence>
<feature type="domain" description="Peptidase C39-like" evidence="1">
    <location>
        <begin position="76"/>
        <end position="240"/>
    </location>
</feature>
<evidence type="ECO:0000313" key="3">
    <source>
        <dbReference type="EMBL" id="QHZ51364.1"/>
    </source>
</evidence>
<proteinExistence type="predicted"/>
<accession>A0A6C0QRL7</accession>
<dbReference type="Proteomes" id="UP000464330">
    <property type="component" value="Chromosome"/>
</dbReference>
<dbReference type="EMBL" id="CP019655">
    <property type="protein sequence ID" value="AVF27035.1"/>
    <property type="molecule type" value="Genomic_DNA"/>
</dbReference>
<dbReference type="PIRSF" id="PIRSF032442">
    <property type="entry name" value="UCP032442"/>
    <property type="match status" value="1"/>
</dbReference>
<gene>
    <name evidence="2" type="ORF">ERICIII_02904</name>
    <name evidence="3" type="ORF">ERICV_02218</name>
</gene>
<dbReference type="InterPro" id="IPR039564">
    <property type="entry name" value="Peptidase_C39-like"/>
</dbReference>
<accession>A0A8B6WUI8</accession>
<dbReference type="STRING" id="147375.BXP28_02430"/>
<dbReference type="EMBL" id="CP019717">
    <property type="protein sequence ID" value="QHZ51364.1"/>
    <property type="molecule type" value="Genomic_DNA"/>
</dbReference>
<dbReference type="AlphaFoldDB" id="A0A2L1TQ35"/>
<dbReference type="PANTHER" id="PTHR37806">
    <property type="entry name" value="LMO0724 PROTEIN"/>
    <property type="match status" value="1"/>
</dbReference>
<dbReference type="RefSeq" id="WP_023484132.1">
    <property type="nucleotide sequence ID" value="NZ_CP019651.1"/>
</dbReference>
<dbReference type="Proteomes" id="UP000239833">
    <property type="component" value="Chromosome"/>
</dbReference>
<evidence type="ECO:0000313" key="4">
    <source>
        <dbReference type="Proteomes" id="UP000239833"/>
    </source>
</evidence>
<dbReference type="Pfam" id="PF13529">
    <property type="entry name" value="Peptidase_C39_2"/>
    <property type="match status" value="1"/>
</dbReference>
<dbReference type="GeneID" id="64219548"/>
<accession>A0A2L1TQ35</accession>
<reference evidence="2 5" key="2">
    <citation type="journal article" date="2020" name="Int. J. Med. Microbiol.">
        <title>Discovery of Paenibacillus larvae ERIC V: Phenotypic and genomic comparison to genotypes ERIC I-IV reveal different inventories of virulence factors which correlate with epidemiological prevalences of American Foulbrood.</title>
        <authorList>
            <person name="Beims H."/>
            <person name="Bunk B."/>
            <person name="Erler S."/>
            <person name="Mohr K.I."/>
            <person name="Sproer C."/>
            <person name="Pradella S."/>
            <person name="Gunther G."/>
            <person name="Rohde M."/>
            <person name="von der Ohe W."/>
            <person name="Steinert M."/>
        </authorList>
    </citation>
    <scope>NUCLEOTIDE SEQUENCE</scope>
    <source>
        <strain evidence="2">Eric_III</strain>
        <strain evidence="3">Eric_V</strain>
    </source>
</reference>
<evidence type="ECO:0000313" key="5">
    <source>
        <dbReference type="Proteomes" id="UP000464330"/>
    </source>
</evidence>
<name>A0A2L1TQ35_9BACL</name>
<dbReference type="Gene3D" id="3.90.70.10">
    <property type="entry name" value="Cysteine proteinases"/>
    <property type="match status" value="1"/>
</dbReference>
<dbReference type="PANTHER" id="PTHR37806:SF1">
    <property type="entry name" value="PEPTIDASE C39-LIKE DOMAIN-CONTAINING PROTEIN"/>
    <property type="match status" value="1"/>
</dbReference>